<dbReference type="InterPro" id="IPR049052">
    <property type="entry name" value="nSTAND1"/>
</dbReference>
<dbReference type="Pfam" id="PF20703">
    <property type="entry name" value="nSTAND1"/>
    <property type="match status" value="1"/>
</dbReference>
<feature type="transmembrane region" description="Helical" evidence="1">
    <location>
        <begin position="245"/>
        <end position="268"/>
    </location>
</feature>
<feature type="domain" description="Novel STAND NTPase 1" evidence="2">
    <location>
        <begin position="96"/>
        <end position="206"/>
    </location>
</feature>
<organism evidence="3 4">
    <name type="scientific">Caulobacter radicis</name>
    <dbReference type="NCBI Taxonomy" id="2172650"/>
    <lineage>
        <taxon>Bacteria</taxon>
        <taxon>Pseudomonadati</taxon>
        <taxon>Pseudomonadota</taxon>
        <taxon>Alphaproteobacteria</taxon>
        <taxon>Caulobacterales</taxon>
        <taxon>Caulobacteraceae</taxon>
        <taxon>Caulobacter</taxon>
    </lineage>
</organism>
<protein>
    <recommendedName>
        <fullName evidence="2">Novel STAND NTPase 1 domain-containing protein</fullName>
    </recommendedName>
</protein>
<name>A0A2T9IXD3_9CAUL</name>
<sequence length="518" mass="56412">MASALRYSATLSLPAVRAEHLRLLQGWSDMGDDERRRKATALRHTASDLGKWLQDPAERDTAQGVVDYWTSALAGLPDEPFPDLLRLAAADPEAGAAVEARARTVYDGLTPDEQDQARKLFLRLLGGPVRLDDARGDPDLDRVRRRFQDAGVIVEGPGDEGLVIAHRALLIANWPQLDGWSADRALDEAMVLKLEKSGVLWRRYRRVDDLLRGRALSQALPYREHSSGIAAYIDASLQRRIARRVALAGAVAGAVLVTGGFIATTLLLNGELKNSQDANVTLTDDNTTLKNTVEELIQPSDTTQAKAEVAKAGEPPGVEGYIWIGGQSQALLARYPDGERVTPGGVVKDGVYRARANIALRQGYPDENYNSAPRTGVVGDGALLKALDAPVAIARPSGPQYWLHVRQAITVYIQYRGRPEQAAALRRRLLALGYDAPEPENRSDDRIPVAQVRYFRDEETPFATRLRADLAGALGGEGASANPSCRLLADLQPDRTHVLEVWVDFTARTATSTAQSCG</sequence>
<dbReference type="EMBL" id="QDKP01000065">
    <property type="protein sequence ID" value="PVM71685.1"/>
    <property type="molecule type" value="Genomic_DNA"/>
</dbReference>
<accession>A0A2T9IXD3</accession>
<gene>
    <name evidence="3" type="ORF">DDF65_23560</name>
</gene>
<keyword evidence="4" id="KW-1185">Reference proteome</keyword>
<comment type="caution">
    <text evidence="3">The sequence shown here is derived from an EMBL/GenBank/DDBJ whole genome shotgun (WGS) entry which is preliminary data.</text>
</comment>
<evidence type="ECO:0000313" key="3">
    <source>
        <dbReference type="EMBL" id="PVM71685.1"/>
    </source>
</evidence>
<keyword evidence="1" id="KW-1133">Transmembrane helix</keyword>
<evidence type="ECO:0000259" key="2">
    <source>
        <dbReference type="Pfam" id="PF20703"/>
    </source>
</evidence>
<keyword evidence="1" id="KW-0472">Membrane</keyword>
<keyword evidence="1" id="KW-0812">Transmembrane</keyword>
<dbReference type="RefSeq" id="WP_116569933.1">
    <property type="nucleotide sequence ID" value="NZ_QDKP01000065.1"/>
</dbReference>
<reference evidence="3 4" key="1">
    <citation type="submission" date="2018-04" db="EMBL/GenBank/DDBJ databases">
        <title>The genome sequence of Caulobacter sp. 736.</title>
        <authorList>
            <person name="Gao J."/>
            <person name="Sun J."/>
        </authorList>
    </citation>
    <scope>NUCLEOTIDE SEQUENCE [LARGE SCALE GENOMIC DNA]</scope>
    <source>
        <strain evidence="3 4">736</strain>
    </source>
</reference>
<evidence type="ECO:0000256" key="1">
    <source>
        <dbReference type="SAM" id="Phobius"/>
    </source>
</evidence>
<dbReference type="Proteomes" id="UP000244913">
    <property type="component" value="Unassembled WGS sequence"/>
</dbReference>
<proteinExistence type="predicted"/>
<dbReference type="AlphaFoldDB" id="A0A2T9IXD3"/>
<evidence type="ECO:0000313" key="4">
    <source>
        <dbReference type="Proteomes" id="UP000244913"/>
    </source>
</evidence>